<protein>
    <submittedName>
        <fullName evidence="6">ATP-grasp domain-containing protein</fullName>
    </submittedName>
</protein>
<dbReference type="PANTHER" id="PTHR43585">
    <property type="entry name" value="FUMIPYRROLE BIOSYNTHESIS PROTEIN C"/>
    <property type="match status" value="1"/>
</dbReference>
<evidence type="ECO:0000313" key="6">
    <source>
        <dbReference type="EMBL" id="GAA2721320.1"/>
    </source>
</evidence>
<reference evidence="6 7" key="1">
    <citation type="journal article" date="2019" name="Int. J. Syst. Evol. Microbiol.">
        <title>The Global Catalogue of Microorganisms (GCM) 10K type strain sequencing project: providing services to taxonomists for standard genome sequencing and annotation.</title>
        <authorList>
            <consortium name="The Broad Institute Genomics Platform"/>
            <consortium name="The Broad Institute Genome Sequencing Center for Infectious Disease"/>
            <person name="Wu L."/>
            <person name="Ma J."/>
        </authorList>
    </citation>
    <scope>NUCLEOTIDE SEQUENCE [LARGE SCALE GENOMIC DNA]</scope>
    <source>
        <strain evidence="6 7">JCM 4542</strain>
    </source>
</reference>
<dbReference type="RefSeq" id="WP_344437151.1">
    <property type="nucleotide sequence ID" value="NZ_BAAASL010000017.1"/>
</dbReference>
<organism evidence="6 7">
    <name type="scientific">Streptomyces luteosporeus</name>
    <dbReference type="NCBI Taxonomy" id="173856"/>
    <lineage>
        <taxon>Bacteria</taxon>
        <taxon>Bacillati</taxon>
        <taxon>Actinomycetota</taxon>
        <taxon>Actinomycetes</taxon>
        <taxon>Kitasatosporales</taxon>
        <taxon>Streptomycetaceae</taxon>
        <taxon>Streptomyces</taxon>
    </lineage>
</organism>
<keyword evidence="3 4" id="KW-0067">ATP-binding</keyword>
<dbReference type="EMBL" id="BAAASL010000017">
    <property type="protein sequence ID" value="GAA2721320.1"/>
    <property type="molecule type" value="Genomic_DNA"/>
</dbReference>
<keyword evidence="7" id="KW-1185">Reference proteome</keyword>
<dbReference type="InterPro" id="IPR011761">
    <property type="entry name" value="ATP-grasp"/>
</dbReference>
<feature type="domain" description="ATP-grasp" evidence="5">
    <location>
        <begin position="116"/>
        <end position="310"/>
    </location>
</feature>
<dbReference type="Pfam" id="PF13535">
    <property type="entry name" value="ATP-grasp_4"/>
    <property type="match status" value="1"/>
</dbReference>
<accession>A0ABN3TZK7</accession>
<dbReference type="PANTHER" id="PTHR43585:SF2">
    <property type="entry name" value="ATP-GRASP ENZYME FSQD"/>
    <property type="match status" value="1"/>
</dbReference>
<comment type="caution">
    <text evidence="6">The sequence shown here is derived from an EMBL/GenBank/DDBJ whole genome shotgun (WGS) entry which is preliminary data.</text>
</comment>
<evidence type="ECO:0000256" key="4">
    <source>
        <dbReference type="PROSITE-ProRule" id="PRU00409"/>
    </source>
</evidence>
<gene>
    <name evidence="6" type="ORF">GCM10010315_43810</name>
</gene>
<dbReference type="Gene3D" id="3.30.470.20">
    <property type="entry name" value="ATP-grasp fold, B domain"/>
    <property type="match status" value="1"/>
</dbReference>
<name>A0ABN3TZK7_9ACTN</name>
<proteinExistence type="predicted"/>
<evidence type="ECO:0000313" key="7">
    <source>
        <dbReference type="Proteomes" id="UP001500886"/>
    </source>
</evidence>
<evidence type="ECO:0000256" key="3">
    <source>
        <dbReference type="ARBA" id="ARBA00022840"/>
    </source>
</evidence>
<evidence type="ECO:0000259" key="5">
    <source>
        <dbReference type="PROSITE" id="PS50975"/>
    </source>
</evidence>
<dbReference type="SUPFAM" id="SSF56059">
    <property type="entry name" value="Glutathione synthetase ATP-binding domain-like"/>
    <property type="match status" value="1"/>
</dbReference>
<dbReference type="Gene3D" id="3.40.50.20">
    <property type="match status" value="1"/>
</dbReference>
<dbReference type="Proteomes" id="UP001500886">
    <property type="component" value="Unassembled WGS sequence"/>
</dbReference>
<dbReference type="InterPro" id="IPR052032">
    <property type="entry name" value="ATP-dep_AA_Ligase"/>
</dbReference>
<keyword evidence="2 4" id="KW-0547">Nucleotide-binding</keyword>
<keyword evidence="1" id="KW-0436">Ligase</keyword>
<evidence type="ECO:0000256" key="1">
    <source>
        <dbReference type="ARBA" id="ARBA00022598"/>
    </source>
</evidence>
<sequence>MTDRAPHLLVLSGWAGVVETALSLGFDVSFIGNTADFAPRDMEVLDRCRFVAPIPAEQVVACLSAARRFDAAHRLDATVSFGEFGLESCAVIADALGIPGLPLESVAVTRYKDRMREILADHPELALGWARVAGAGDLEKFHARHGLPLIVKPVAGSGSVGVRQITTPDELRALLEDSAFWIKGPYIAEEFIEGDELFSVETVTLGGRHAVAGVSLCRLAAHPNPAITEVCVPPPAPHDRHVPALARTVVTFLDTIGHTWGLTHTELKIARDGRPVIIESQTRMGGYRLFKMVEHAGGVDEIATALRSLLPGGQDVTSPHLPPTHAIGMVVSLIPPAKRIRRTADPELLRAIDGVDDFEIDLRPGEVPLPVAANTKRPGLIWLHVPDEAAAEATKQEISRTYWVEFEDGDVWHPSF</sequence>
<evidence type="ECO:0000256" key="2">
    <source>
        <dbReference type="ARBA" id="ARBA00022741"/>
    </source>
</evidence>
<dbReference type="PROSITE" id="PS50975">
    <property type="entry name" value="ATP_GRASP"/>
    <property type="match status" value="1"/>
</dbReference>